<comment type="function">
    <text evidence="10">Low-affinity potassium transport system. Interacts with Trk system potassium uptake protein TrkA.</text>
</comment>
<feature type="transmembrane region" description="Helical" evidence="12">
    <location>
        <begin position="262"/>
        <end position="280"/>
    </location>
</feature>
<keyword evidence="6 10" id="KW-0630">Potassium</keyword>
<protein>
    <recommendedName>
        <fullName evidence="10">Trk system potassium uptake protein</fullName>
    </recommendedName>
</protein>
<feature type="transmembrane region" description="Helical" evidence="12">
    <location>
        <begin position="292"/>
        <end position="311"/>
    </location>
</feature>
<dbReference type="EMBL" id="FOVR01000004">
    <property type="protein sequence ID" value="SFO30273.1"/>
    <property type="molecule type" value="Genomic_DNA"/>
</dbReference>
<feature type="binding site" evidence="11">
    <location>
        <position position="305"/>
    </location>
    <ligand>
        <name>K(+)</name>
        <dbReference type="ChEBI" id="CHEBI:29103"/>
    </ligand>
</feature>
<keyword evidence="3 10" id="KW-1003">Cell membrane</keyword>
<keyword evidence="8 10" id="KW-0406">Ion transport</keyword>
<dbReference type="OrthoDB" id="9810952at2"/>
<feature type="binding site" evidence="11">
    <location>
        <position position="213"/>
    </location>
    <ligand>
        <name>K(+)</name>
        <dbReference type="ChEBI" id="CHEBI:29103"/>
    </ligand>
</feature>
<feature type="binding site" evidence="11">
    <location>
        <position position="105"/>
    </location>
    <ligand>
        <name>K(+)</name>
        <dbReference type="ChEBI" id="CHEBI:29103"/>
    </ligand>
</feature>
<keyword evidence="5 12" id="KW-0812">Transmembrane</keyword>
<dbReference type="Pfam" id="PF02386">
    <property type="entry name" value="TrkH"/>
    <property type="match status" value="2"/>
</dbReference>
<feature type="transmembrane region" description="Helical" evidence="12">
    <location>
        <begin position="178"/>
        <end position="200"/>
    </location>
</feature>
<keyword evidence="14" id="KW-1185">Reference proteome</keyword>
<proteinExistence type="inferred from homology"/>
<evidence type="ECO:0000256" key="3">
    <source>
        <dbReference type="ARBA" id="ARBA00022475"/>
    </source>
</evidence>
<name>A0A1I5G383_9HYPH</name>
<feature type="binding site" evidence="11">
    <location>
        <position position="306"/>
    </location>
    <ligand>
        <name>K(+)</name>
        <dbReference type="ChEBI" id="CHEBI:29103"/>
    </ligand>
</feature>
<accession>A0A1I5G383</accession>
<gene>
    <name evidence="13" type="ORF">SAMN04488056_104328</name>
</gene>
<dbReference type="PANTHER" id="PTHR32024">
    <property type="entry name" value="TRK SYSTEM POTASSIUM UPTAKE PROTEIN TRKG-RELATED"/>
    <property type="match status" value="1"/>
</dbReference>
<dbReference type="AlphaFoldDB" id="A0A1I5G383"/>
<keyword evidence="11" id="KW-0479">Metal-binding</keyword>
<feature type="binding site" evidence="11">
    <location>
        <position position="106"/>
    </location>
    <ligand>
        <name>K(+)</name>
        <dbReference type="ChEBI" id="CHEBI:29103"/>
    </ligand>
</feature>
<dbReference type="GO" id="GO:0015379">
    <property type="term" value="F:potassium:chloride symporter activity"/>
    <property type="evidence" value="ECO:0007669"/>
    <property type="project" value="InterPro"/>
</dbReference>
<keyword evidence="9 10" id="KW-0472">Membrane</keyword>
<feature type="binding site" evidence="11">
    <location>
        <position position="423"/>
    </location>
    <ligand>
        <name>K(+)</name>
        <dbReference type="ChEBI" id="CHEBI:29103"/>
    </ligand>
</feature>
<evidence type="ECO:0000256" key="4">
    <source>
        <dbReference type="ARBA" id="ARBA00022538"/>
    </source>
</evidence>
<dbReference type="PANTHER" id="PTHR32024:SF3">
    <property type="entry name" value="TRK SYSTEM POTASSIUM UPTAKE PROTEIN"/>
    <property type="match status" value="1"/>
</dbReference>
<keyword evidence="7 12" id="KW-1133">Transmembrane helix</keyword>
<feature type="transmembrane region" description="Helical" evidence="12">
    <location>
        <begin position="34"/>
        <end position="52"/>
    </location>
</feature>
<reference evidence="13 14" key="1">
    <citation type="submission" date="2016-10" db="EMBL/GenBank/DDBJ databases">
        <authorList>
            <person name="de Groot N.N."/>
        </authorList>
    </citation>
    <scope>NUCLEOTIDE SEQUENCE [LARGE SCALE GENOMIC DNA]</scope>
    <source>
        <strain evidence="13 14">CGMCC 1.9157</strain>
    </source>
</reference>
<feature type="transmembrane region" description="Helical" evidence="12">
    <location>
        <begin position="228"/>
        <end position="250"/>
    </location>
</feature>
<comment type="similarity">
    <text evidence="10">Belongs to the TrkH potassium transport family.</text>
</comment>
<evidence type="ECO:0000256" key="12">
    <source>
        <dbReference type="SAM" id="Phobius"/>
    </source>
</evidence>
<dbReference type="GO" id="GO:0005886">
    <property type="term" value="C:plasma membrane"/>
    <property type="evidence" value="ECO:0007669"/>
    <property type="project" value="UniProtKB-SubCell"/>
</dbReference>
<evidence type="ECO:0000256" key="2">
    <source>
        <dbReference type="ARBA" id="ARBA00022448"/>
    </source>
</evidence>
<dbReference type="InterPro" id="IPR003445">
    <property type="entry name" value="Cat_transpt"/>
</dbReference>
<dbReference type="PIRSF" id="PIRSF006247">
    <property type="entry name" value="TrkH"/>
    <property type="match status" value="1"/>
</dbReference>
<evidence type="ECO:0000256" key="7">
    <source>
        <dbReference type="ARBA" id="ARBA00022989"/>
    </source>
</evidence>
<keyword evidence="4 10" id="KW-0633">Potassium transport</keyword>
<comment type="subcellular location">
    <subcellularLocation>
        <location evidence="10">Cell inner membrane</location>
        <topology evidence="10">Multi-pass membrane protein</topology>
    </subcellularLocation>
    <subcellularLocation>
        <location evidence="1">Cell membrane</location>
        <topology evidence="1">Multi-pass membrane protein</topology>
    </subcellularLocation>
</comment>
<evidence type="ECO:0000256" key="8">
    <source>
        <dbReference type="ARBA" id="ARBA00023065"/>
    </source>
</evidence>
<organism evidence="13 14">
    <name type="scientific">Cohaesibacter marisflavi</name>
    <dbReference type="NCBI Taxonomy" id="655353"/>
    <lineage>
        <taxon>Bacteria</taxon>
        <taxon>Pseudomonadati</taxon>
        <taxon>Pseudomonadota</taxon>
        <taxon>Alphaproteobacteria</taxon>
        <taxon>Hyphomicrobiales</taxon>
        <taxon>Cohaesibacteraceae</taxon>
    </lineage>
</organism>
<evidence type="ECO:0000256" key="6">
    <source>
        <dbReference type="ARBA" id="ARBA00022958"/>
    </source>
</evidence>
<dbReference type="RefSeq" id="WP_139229256.1">
    <property type="nucleotide sequence ID" value="NZ_FOVR01000004.1"/>
</dbReference>
<feature type="binding site" evidence="11">
    <location>
        <position position="422"/>
    </location>
    <ligand>
        <name>K(+)</name>
        <dbReference type="ChEBI" id="CHEBI:29103"/>
    </ligand>
</feature>
<feature type="transmembrane region" description="Helical" evidence="12">
    <location>
        <begin position="127"/>
        <end position="147"/>
    </location>
</feature>
<evidence type="ECO:0000256" key="1">
    <source>
        <dbReference type="ARBA" id="ARBA00004651"/>
    </source>
</evidence>
<evidence type="ECO:0000256" key="10">
    <source>
        <dbReference type="PIRNR" id="PIRNR006247"/>
    </source>
</evidence>
<keyword evidence="10" id="KW-0997">Cell inner membrane</keyword>
<dbReference type="STRING" id="655353.SAMN04488056_104328"/>
<sequence>MLSALGILIAALGGMMFFPALIDLAYQSTDWHAFLGGGSISIGFGVALFLAMRGQEGEWSIRSSILFVNGSWFVLSAFAALPLYFSSLGISYADAYFESASGFTTTGSTVLSGLDTMAPGLLFWRSLMQWLGGLGIVAIGITILPMLGSGGQKLFFLESSEQSDNPYPRIREFAVKIAFVYMFLTASCAFAYFALGMTFFEAVNHAMTTLSTGGYSTSDGSMAHFDSVGIYFAGSLFMFFGGLPFLYMIRFFSADRGRDPQIGLYLKGVLIAAIGIFFAKQWLSPGPVIEDFAISLFDVISIVTTTGYGAGDYQEWGALFVVIFLILTFFGACSGSTAGGIKQFRFVIAWLIIKNAVAKLIHPNRIVPMRYGTRVVDDEMAASTLSFIFLFFVTFMVFAIVLQLCGLDFVTAMSASATALANVGPGLGEIIGPAGNFSSLPDIAKWLLSIEMILGRLEILSALTILMPAFWRW</sequence>
<evidence type="ECO:0000256" key="11">
    <source>
        <dbReference type="PIRSR" id="PIRSR006247-1"/>
    </source>
</evidence>
<keyword evidence="2 10" id="KW-0813">Transport</keyword>
<feature type="transmembrane region" description="Helical" evidence="12">
    <location>
        <begin position="382"/>
        <end position="404"/>
    </location>
</feature>
<dbReference type="GO" id="GO:0046872">
    <property type="term" value="F:metal ion binding"/>
    <property type="evidence" value="ECO:0007669"/>
    <property type="project" value="UniProtKB-KW"/>
</dbReference>
<evidence type="ECO:0000313" key="13">
    <source>
        <dbReference type="EMBL" id="SFO30273.1"/>
    </source>
</evidence>
<feature type="transmembrane region" description="Helical" evidence="12">
    <location>
        <begin position="318"/>
        <end position="338"/>
    </location>
</feature>
<dbReference type="InterPro" id="IPR004772">
    <property type="entry name" value="TrkH"/>
</dbReference>
<evidence type="ECO:0000256" key="9">
    <source>
        <dbReference type="ARBA" id="ARBA00023136"/>
    </source>
</evidence>
<dbReference type="Proteomes" id="UP000199236">
    <property type="component" value="Unassembled WGS sequence"/>
</dbReference>
<evidence type="ECO:0000313" key="14">
    <source>
        <dbReference type="Proteomes" id="UP000199236"/>
    </source>
</evidence>
<feature type="transmembrane region" description="Helical" evidence="12">
    <location>
        <begin position="64"/>
        <end position="85"/>
    </location>
</feature>
<evidence type="ECO:0000256" key="5">
    <source>
        <dbReference type="ARBA" id="ARBA00022692"/>
    </source>
</evidence>